<evidence type="ECO:0000256" key="3">
    <source>
        <dbReference type="RuleBase" id="RU367117"/>
    </source>
</evidence>
<keyword evidence="3" id="KW-0234">DNA repair</keyword>
<dbReference type="PROSITE" id="PS51037">
    <property type="entry name" value="YEATS"/>
    <property type="match status" value="1"/>
</dbReference>
<dbReference type="GO" id="GO:0006281">
    <property type="term" value="P:DNA repair"/>
    <property type="evidence" value="ECO:0007669"/>
    <property type="project" value="UniProtKB-UniRule"/>
</dbReference>
<feature type="domain" description="YEATS" evidence="5">
    <location>
        <begin position="125"/>
        <end position="293"/>
    </location>
</feature>
<keyword evidence="3" id="KW-0156">Chromatin regulator</keyword>
<evidence type="ECO:0000256" key="4">
    <source>
        <dbReference type="SAM" id="MobiDB-lite"/>
    </source>
</evidence>
<dbReference type="Gene3D" id="2.60.40.1970">
    <property type="entry name" value="YEATS domain"/>
    <property type="match status" value="1"/>
</dbReference>
<dbReference type="Pfam" id="PF03366">
    <property type="entry name" value="YEATS"/>
    <property type="match status" value="1"/>
</dbReference>
<dbReference type="InterPro" id="IPR038704">
    <property type="entry name" value="YEAST_sf"/>
</dbReference>
<comment type="domain">
    <text evidence="3">The coiled-coil domain is required for assembly into the NuA4 complex.</text>
</comment>
<dbReference type="EMBL" id="JAVRRT010000001">
    <property type="protein sequence ID" value="KAK5175013.1"/>
    <property type="molecule type" value="Genomic_DNA"/>
</dbReference>
<dbReference type="InterPro" id="IPR055129">
    <property type="entry name" value="YEATS_dom"/>
</dbReference>
<comment type="subcellular location">
    <subcellularLocation>
        <location evidence="3">Nucleus</location>
    </subcellularLocation>
    <subcellularLocation>
        <location evidence="3">Cytoplasm</location>
    </subcellularLocation>
</comment>
<keyword evidence="3" id="KW-0227">DNA damage</keyword>
<keyword evidence="3" id="KW-0805">Transcription regulation</keyword>
<dbReference type="GO" id="GO:0000812">
    <property type="term" value="C:Swr1 complex"/>
    <property type="evidence" value="ECO:0007669"/>
    <property type="project" value="UniProtKB-UniRule"/>
</dbReference>
<gene>
    <name evidence="3" type="primary">YAF9</name>
    <name evidence="6" type="ORF">LTR77_000149</name>
</gene>
<evidence type="ECO:0000313" key="7">
    <source>
        <dbReference type="Proteomes" id="UP001337655"/>
    </source>
</evidence>
<dbReference type="AlphaFoldDB" id="A0AAV9PRP1"/>
<accession>A0AAV9PRP1</accession>
<comment type="similarity">
    <text evidence="3">Belongs to the YAF9 family.</text>
</comment>
<organism evidence="6 7">
    <name type="scientific">Saxophila tyrrhenica</name>
    <dbReference type="NCBI Taxonomy" id="1690608"/>
    <lineage>
        <taxon>Eukaryota</taxon>
        <taxon>Fungi</taxon>
        <taxon>Dikarya</taxon>
        <taxon>Ascomycota</taxon>
        <taxon>Pezizomycotina</taxon>
        <taxon>Dothideomycetes</taxon>
        <taxon>Dothideomycetidae</taxon>
        <taxon>Mycosphaerellales</taxon>
        <taxon>Extremaceae</taxon>
        <taxon>Saxophila</taxon>
    </lineage>
</organism>
<dbReference type="InterPro" id="IPR005033">
    <property type="entry name" value="YEATS"/>
</dbReference>
<dbReference type="Proteomes" id="UP001337655">
    <property type="component" value="Unassembled WGS sequence"/>
</dbReference>
<feature type="compositionally biased region" description="Basic and acidic residues" evidence="4">
    <location>
        <begin position="14"/>
        <end position="32"/>
    </location>
</feature>
<proteinExistence type="inferred from homology"/>
<reference evidence="6 7" key="1">
    <citation type="submission" date="2023-08" db="EMBL/GenBank/DDBJ databases">
        <title>Black Yeasts Isolated from many extreme environments.</title>
        <authorList>
            <person name="Coleine C."/>
            <person name="Stajich J.E."/>
            <person name="Selbmann L."/>
        </authorList>
    </citation>
    <scope>NUCLEOTIDE SEQUENCE [LARGE SCALE GENOMIC DNA]</scope>
    <source>
        <strain evidence="6 7">CCFEE 5935</strain>
    </source>
</reference>
<dbReference type="GO" id="GO:0006355">
    <property type="term" value="P:regulation of DNA-templated transcription"/>
    <property type="evidence" value="ECO:0007669"/>
    <property type="project" value="InterPro"/>
</dbReference>
<keyword evidence="3" id="KW-0804">Transcription</keyword>
<comment type="subunit">
    <text evidence="3">Component of the SWR1 chromatin-remodeling complex and of the NuA4 histone acetyltransferase complex.</text>
</comment>
<sequence>MLNLGPVKSAYETGCRREAKPNESPPRTDKVSTHHQKQPAADSNHHLLSCMAQWADVSISMPHMAIVSVDEEPQNFDAATGLEAKCPMCRTLTTAAADEDRGERLRAAYPTTYAEREAEESAEIESGESIQTITVYIGNRHEIVSRTEETHNTHQWTFFIRPSRTDIIEEVHIHLHPTFRQSHIVRTRPPYAVQRLGWGVFPILADVILKAGYSWVSSDAEDSPDGAPKGMLRLEWMLDFSSFNATGAMGRCRLKVKSDRDWNDGEAARDRREWERVVRQYERDGRYEPDLVD</sequence>
<name>A0AAV9PRP1_9PEZI</name>
<dbReference type="GO" id="GO:0005737">
    <property type="term" value="C:cytoplasm"/>
    <property type="evidence" value="ECO:0007669"/>
    <property type="project" value="UniProtKB-SubCell"/>
</dbReference>
<protein>
    <recommendedName>
        <fullName evidence="3">Protein AF-9 homolog</fullName>
    </recommendedName>
</protein>
<keyword evidence="7" id="KW-1185">Reference proteome</keyword>
<comment type="caution">
    <text evidence="6">The sequence shown here is derived from an EMBL/GenBank/DDBJ whole genome shotgun (WGS) entry which is preliminary data.</text>
</comment>
<keyword evidence="3" id="KW-0010">Activator</keyword>
<evidence type="ECO:0000259" key="5">
    <source>
        <dbReference type="PROSITE" id="PS51037"/>
    </source>
</evidence>
<feature type="region of interest" description="Disordered" evidence="4">
    <location>
        <begin position="1"/>
        <end position="43"/>
    </location>
</feature>
<dbReference type="PANTHER" id="PTHR23195">
    <property type="entry name" value="YEATS DOMAIN"/>
    <property type="match status" value="1"/>
</dbReference>
<dbReference type="GO" id="GO:0006325">
    <property type="term" value="P:chromatin organization"/>
    <property type="evidence" value="ECO:0007669"/>
    <property type="project" value="UniProtKB-KW"/>
</dbReference>
<comment type="function">
    <text evidence="3">Component of the SWR1 complex which mediates the ATP-dependent exchange of histone H2A for an H2A variant leading to transcriptional regulation of selected genes by chromatin remodeling. Component of the NuA4 histone acetyltransferase complex which is involved in transcriptional activation of selected genes principally by acetylation of nucleosomal histones H4 and H2A. The NuA4 complex is also involved in DNA repair. Yaf9 may also be required for viability in conditions in which the structural integrity of the spindle is compromised.</text>
</comment>
<evidence type="ECO:0000256" key="2">
    <source>
        <dbReference type="PROSITE-ProRule" id="PRU00376"/>
    </source>
</evidence>
<evidence type="ECO:0000313" key="6">
    <source>
        <dbReference type="EMBL" id="KAK5175013.1"/>
    </source>
</evidence>
<keyword evidence="1 2" id="KW-0539">Nucleus</keyword>
<keyword evidence="3" id="KW-0963">Cytoplasm</keyword>
<keyword evidence="3" id="KW-0175">Coiled coil</keyword>
<evidence type="ECO:0000256" key="1">
    <source>
        <dbReference type="ARBA" id="ARBA00023242"/>
    </source>
</evidence>